<organism evidence="1">
    <name type="scientific">Iconisemion striatum</name>
    <dbReference type="NCBI Taxonomy" id="60296"/>
    <lineage>
        <taxon>Eukaryota</taxon>
        <taxon>Metazoa</taxon>
        <taxon>Chordata</taxon>
        <taxon>Craniata</taxon>
        <taxon>Vertebrata</taxon>
        <taxon>Euteleostomi</taxon>
        <taxon>Actinopterygii</taxon>
        <taxon>Neopterygii</taxon>
        <taxon>Teleostei</taxon>
        <taxon>Neoteleostei</taxon>
        <taxon>Acanthomorphata</taxon>
        <taxon>Ovalentaria</taxon>
        <taxon>Atherinomorphae</taxon>
        <taxon>Cyprinodontiformes</taxon>
        <taxon>Nothobranchiidae</taxon>
        <taxon>Iconisemion</taxon>
    </lineage>
</organism>
<feature type="non-terminal residue" evidence="1">
    <location>
        <position position="1"/>
    </location>
</feature>
<dbReference type="EMBL" id="HADW01000550">
    <property type="protein sequence ID" value="SBP01950.1"/>
    <property type="molecule type" value="Transcribed_RNA"/>
</dbReference>
<sequence>SVFFLLERSMKGPRLDRVVGEGKNIVGAFGQKQRIILWLHEQEKAITGFSC</sequence>
<gene>
    <name evidence="1" type="primary">CR356230.1</name>
</gene>
<protein>
    <submittedName>
        <fullName evidence="1">Uncharacterized protein</fullName>
    </submittedName>
</protein>
<evidence type="ECO:0000313" key="1">
    <source>
        <dbReference type="EMBL" id="SBP01950.1"/>
    </source>
</evidence>
<proteinExistence type="predicted"/>
<dbReference type="AlphaFoldDB" id="A0A1A7W8C2"/>
<accession>A0A1A7W8C2</accession>
<name>A0A1A7W8C2_9TELE</name>
<reference evidence="1" key="2">
    <citation type="submission" date="2016-06" db="EMBL/GenBank/DDBJ databases">
        <title>The genome of a short-lived fish provides insights into sex chromosome evolution and the genetic control of aging.</title>
        <authorList>
            <person name="Reichwald K."/>
            <person name="Felder M."/>
            <person name="Petzold A."/>
            <person name="Koch P."/>
            <person name="Groth M."/>
            <person name="Platzer M."/>
        </authorList>
    </citation>
    <scope>NUCLEOTIDE SEQUENCE</scope>
    <source>
        <tissue evidence="1">Brain</tissue>
    </source>
</reference>
<reference evidence="1" key="1">
    <citation type="submission" date="2016-05" db="EMBL/GenBank/DDBJ databases">
        <authorList>
            <person name="Lavstsen T."/>
            <person name="Jespersen J.S."/>
        </authorList>
    </citation>
    <scope>NUCLEOTIDE SEQUENCE</scope>
    <source>
        <tissue evidence="1">Brain</tissue>
    </source>
</reference>
<feature type="non-terminal residue" evidence="1">
    <location>
        <position position="51"/>
    </location>
</feature>